<dbReference type="EMBL" id="JBEXIP010000027">
    <property type="protein sequence ID" value="MET8436517.1"/>
    <property type="molecule type" value="Genomic_DNA"/>
</dbReference>
<protein>
    <submittedName>
        <fullName evidence="1">Uncharacterized protein</fullName>
    </submittedName>
</protein>
<dbReference type="Proteomes" id="UP001550044">
    <property type="component" value="Unassembled WGS sequence"/>
</dbReference>
<gene>
    <name evidence="1" type="ORF">ABZV61_27775</name>
</gene>
<reference evidence="1 2" key="1">
    <citation type="submission" date="2024-06" db="EMBL/GenBank/DDBJ databases">
        <title>The Natural Products Discovery Center: Release of the First 8490 Sequenced Strains for Exploring Actinobacteria Biosynthetic Diversity.</title>
        <authorList>
            <person name="Kalkreuter E."/>
            <person name="Kautsar S.A."/>
            <person name="Yang D."/>
            <person name="Bader C.D."/>
            <person name="Teijaro C.N."/>
            <person name="Fluegel L."/>
            <person name="Davis C.M."/>
            <person name="Simpson J.R."/>
            <person name="Lauterbach L."/>
            <person name="Steele A.D."/>
            <person name="Gui C."/>
            <person name="Meng S."/>
            <person name="Li G."/>
            <person name="Viehrig K."/>
            <person name="Ye F."/>
            <person name="Su P."/>
            <person name="Kiefer A.F."/>
            <person name="Nichols A."/>
            <person name="Cepeda A.J."/>
            <person name="Yan W."/>
            <person name="Fan B."/>
            <person name="Jiang Y."/>
            <person name="Adhikari A."/>
            <person name="Zheng C.-J."/>
            <person name="Schuster L."/>
            <person name="Cowan T.M."/>
            <person name="Smanski M.J."/>
            <person name="Chevrette M.G."/>
            <person name="De Carvalho L.P.S."/>
            <person name="Shen B."/>
        </authorList>
    </citation>
    <scope>NUCLEOTIDE SEQUENCE [LARGE SCALE GENOMIC DNA]</scope>
    <source>
        <strain evidence="1 2">NPDC005137</strain>
    </source>
</reference>
<evidence type="ECO:0000313" key="1">
    <source>
        <dbReference type="EMBL" id="MET8436517.1"/>
    </source>
</evidence>
<sequence length="56" mass="5848">MSLVRADNVNLYYEVVGEKVHIDAVDAGAVSATVNTMQQVVGSIGTALLNALATTR</sequence>
<accession>A0ABV2UF88</accession>
<dbReference type="RefSeq" id="WP_356501872.1">
    <property type="nucleotide sequence ID" value="NZ_JBEXIP010000027.1"/>
</dbReference>
<evidence type="ECO:0000313" key="2">
    <source>
        <dbReference type="Proteomes" id="UP001550044"/>
    </source>
</evidence>
<comment type="caution">
    <text evidence="1">The sequence shown here is derived from an EMBL/GenBank/DDBJ whole genome shotgun (WGS) entry which is preliminary data.</text>
</comment>
<proteinExistence type="predicted"/>
<organism evidence="1 2">
    <name type="scientific">Streptomyces sp. 900116325</name>
    <dbReference type="NCBI Taxonomy" id="3154295"/>
    <lineage>
        <taxon>Bacteria</taxon>
        <taxon>Bacillati</taxon>
        <taxon>Actinomycetota</taxon>
        <taxon>Actinomycetes</taxon>
        <taxon>Kitasatosporales</taxon>
        <taxon>Streptomycetaceae</taxon>
        <taxon>Streptomyces</taxon>
    </lineage>
</organism>
<name>A0ABV2UF88_9ACTN</name>
<keyword evidence="2" id="KW-1185">Reference proteome</keyword>